<evidence type="ECO:0000256" key="13">
    <source>
        <dbReference type="ARBA" id="ARBA00024188"/>
    </source>
</evidence>
<keyword evidence="10 14" id="KW-0175">Coiled coil</keyword>
<dbReference type="GO" id="GO:0005794">
    <property type="term" value="C:Golgi apparatus"/>
    <property type="evidence" value="ECO:0007669"/>
    <property type="project" value="UniProtKB-SubCell"/>
</dbReference>
<reference evidence="19" key="1">
    <citation type="submission" date="2011-05" db="EMBL/GenBank/DDBJ databases">
        <authorList>
            <person name="Richards S.R."/>
            <person name="Qu J."/>
            <person name="Jiang H."/>
            <person name="Jhangiani S.N."/>
            <person name="Agravi P."/>
            <person name="Goodspeed R."/>
            <person name="Gross S."/>
            <person name="Mandapat C."/>
            <person name="Jackson L."/>
            <person name="Mathew T."/>
            <person name="Pu L."/>
            <person name="Thornton R."/>
            <person name="Saada N."/>
            <person name="Wilczek-Boney K.B."/>
            <person name="Lee S."/>
            <person name="Kovar C."/>
            <person name="Wu Y."/>
            <person name="Scherer S.E."/>
            <person name="Worley K.C."/>
            <person name="Muzny D.M."/>
            <person name="Gibbs R."/>
        </authorList>
    </citation>
    <scope>NUCLEOTIDE SEQUENCE</scope>
    <source>
        <strain evidence="19">Brora</strain>
    </source>
</reference>
<evidence type="ECO:0000256" key="2">
    <source>
        <dbReference type="ARBA" id="ARBA00004223"/>
    </source>
</evidence>
<feature type="transmembrane region" description="Helical" evidence="15">
    <location>
        <begin position="202"/>
        <end position="228"/>
    </location>
</feature>
<evidence type="ECO:0000313" key="18">
    <source>
        <dbReference type="EnsemblMetazoa" id="SMAR007309-PA"/>
    </source>
</evidence>
<keyword evidence="8 15" id="KW-1133">Transmembrane helix</keyword>
<dbReference type="SUPFAM" id="SSF64356">
    <property type="entry name" value="SNARE-like"/>
    <property type="match status" value="1"/>
</dbReference>
<dbReference type="Pfam" id="PF13774">
    <property type="entry name" value="Longin"/>
    <property type="match status" value="1"/>
</dbReference>
<reference evidence="18" key="2">
    <citation type="submission" date="2015-02" db="UniProtKB">
        <authorList>
            <consortium name="EnsemblMetazoa"/>
        </authorList>
    </citation>
    <scope>IDENTIFICATION</scope>
</reference>
<dbReference type="PANTHER" id="PTHR45837">
    <property type="entry name" value="VESICLE-TRAFFICKING PROTEIN SEC22B"/>
    <property type="match status" value="1"/>
</dbReference>
<dbReference type="SUPFAM" id="SSF58038">
    <property type="entry name" value="SNARE fusion complex"/>
    <property type="match status" value="1"/>
</dbReference>
<dbReference type="InterPro" id="IPR044565">
    <property type="entry name" value="Sec22"/>
</dbReference>
<evidence type="ECO:0000256" key="6">
    <source>
        <dbReference type="ARBA" id="ARBA00022824"/>
    </source>
</evidence>
<protein>
    <recommendedName>
        <fullName evidence="20">Vesicle-trafficking protein SEC22b</fullName>
    </recommendedName>
</protein>
<evidence type="ECO:0000256" key="4">
    <source>
        <dbReference type="ARBA" id="ARBA00022448"/>
    </source>
</evidence>
<evidence type="ECO:0000256" key="11">
    <source>
        <dbReference type="ARBA" id="ARBA00023136"/>
    </source>
</evidence>
<evidence type="ECO:0000256" key="14">
    <source>
        <dbReference type="PROSITE-ProRule" id="PRU00290"/>
    </source>
</evidence>
<dbReference type="eggNOG" id="KOG0862">
    <property type="taxonomic scope" value="Eukaryota"/>
</dbReference>
<dbReference type="FunFam" id="3.30.450.50:FF:000004">
    <property type="entry name" value="vesicle-trafficking protein SEC22b"/>
    <property type="match status" value="1"/>
</dbReference>
<dbReference type="EMBL" id="JH431781">
    <property type="status" value="NOT_ANNOTATED_CDS"/>
    <property type="molecule type" value="Genomic_DNA"/>
</dbReference>
<dbReference type="Gene3D" id="1.20.5.110">
    <property type="match status" value="1"/>
</dbReference>
<dbReference type="Proteomes" id="UP000014500">
    <property type="component" value="Unassembled WGS sequence"/>
</dbReference>
<evidence type="ECO:0000256" key="9">
    <source>
        <dbReference type="ARBA" id="ARBA00023034"/>
    </source>
</evidence>
<keyword evidence="6" id="KW-0256">Endoplasmic reticulum</keyword>
<dbReference type="GO" id="GO:0005484">
    <property type="term" value="F:SNAP receptor activity"/>
    <property type="evidence" value="ECO:0007669"/>
    <property type="project" value="InterPro"/>
</dbReference>
<feature type="domain" description="Longin" evidence="16">
    <location>
        <begin position="6"/>
        <end position="119"/>
    </location>
</feature>
<dbReference type="Pfam" id="PF00957">
    <property type="entry name" value="Synaptobrevin"/>
    <property type="match status" value="1"/>
</dbReference>
<evidence type="ECO:0000256" key="8">
    <source>
        <dbReference type="ARBA" id="ARBA00022989"/>
    </source>
</evidence>
<dbReference type="GO" id="GO:0015031">
    <property type="term" value="P:protein transport"/>
    <property type="evidence" value="ECO:0007669"/>
    <property type="project" value="UniProtKB-KW"/>
</dbReference>
<dbReference type="PROSITE" id="PS50892">
    <property type="entry name" value="V_SNARE"/>
    <property type="match status" value="1"/>
</dbReference>
<evidence type="ECO:0000259" key="16">
    <source>
        <dbReference type="PROSITE" id="PS50859"/>
    </source>
</evidence>
<dbReference type="CDD" id="cd15866">
    <property type="entry name" value="R-SNARE_SEC22"/>
    <property type="match status" value="1"/>
</dbReference>
<evidence type="ECO:0000259" key="17">
    <source>
        <dbReference type="PROSITE" id="PS50892"/>
    </source>
</evidence>
<dbReference type="PhylomeDB" id="T1J192"/>
<keyword evidence="5 15" id="KW-0812">Transmembrane</keyword>
<sequence>MVLMTMIARVTDGLPLAASIQEDEQHGRNILEYQNQAKTLFRKLNNQSPSRCTIQTGNYLFHYLMEKDVCYMVLCEKAFSKRLAFHFLEELQNEFNSQYGKRVAMVSRPYSFIEFDTYIQKAKKSFLDSRARRNLSTLNTELQDVQRIMVQNIDDVLQRGTAITELDNKASNLSILSQKYKKDARYLNLRSICDTKMRLRSYFFFLFALILISVLYAVHSIVGFSFIYNRYFEIHFDQQDTRCDIGALRHEIAERLKLIKVQLDQARSQGSPPQKQTLMTLESTIWQLDPTYSTLVQNKPDVCPEVYSNNSIGYPLYETGWFRPCGDVSMTKILTVLLLPVPLPYGNCSLYTSMVLSGLTQYYASVRVIIANRYAECRIENPDTTRITQIDFSASVSEGRVLNSLIESIDTTYVFIGRNMDHLNKLTRFERQISVFSIDPRVKVVGGAVRNISGHWKVGCFQSEMKNYVLEYREGYHSSKNECMFCDFLLGPFIAQTEFLKQVSFDQNLPEQVLYEDFFIRVRNSGALIFNCPDAMYFTSRSQSYDKINWLSMALKWQLNYVILPSPDLPDFKTKLQFSCKDIQISCVYSDKATKTHLMPRCCVDEYAEAFKFMQTLAEQRGIKLELDAGSVMGAVKMRGTLPWDVDGDFIYLSSQHESIVDLKDIIKKRGFRLEIVNKPEFRPNEFQMVGGLMLLWTPDQSIELNGMKYLSNELLPEELRNVPTQAEMNGAWIYAPANPGLFVRNLYGVECLRHAHHWRQMGHKSSLSKYKTGFNTCPKQGHHACMERFYADGNLQFYLP</sequence>
<dbReference type="SMART" id="SM01270">
    <property type="entry name" value="Longin"/>
    <property type="match status" value="1"/>
</dbReference>
<name>T1J192_STRMM</name>
<keyword evidence="4" id="KW-0813">Transport</keyword>
<keyword evidence="11 15" id="KW-0472">Membrane</keyword>
<dbReference type="EnsemblMetazoa" id="SMAR007309-RA">
    <property type="protein sequence ID" value="SMAR007309-PA"/>
    <property type="gene ID" value="SMAR007309"/>
</dbReference>
<dbReference type="GO" id="GO:0005789">
    <property type="term" value="C:endoplasmic reticulum membrane"/>
    <property type="evidence" value="ECO:0007669"/>
    <property type="project" value="UniProtKB-SubCell"/>
</dbReference>
<evidence type="ECO:0000313" key="19">
    <source>
        <dbReference type="Proteomes" id="UP000014500"/>
    </source>
</evidence>
<proteinExistence type="inferred from homology"/>
<dbReference type="STRING" id="126957.T1J192"/>
<keyword evidence="9" id="KW-0333">Golgi apparatus</keyword>
<evidence type="ECO:0000256" key="10">
    <source>
        <dbReference type="ARBA" id="ARBA00023054"/>
    </source>
</evidence>
<accession>T1J192</accession>
<evidence type="ECO:0000256" key="15">
    <source>
        <dbReference type="SAM" id="Phobius"/>
    </source>
</evidence>
<evidence type="ECO:0000256" key="3">
    <source>
        <dbReference type="ARBA" id="ARBA00008025"/>
    </source>
</evidence>
<keyword evidence="7" id="KW-0653">Protein transport</keyword>
<dbReference type="InterPro" id="IPR011012">
    <property type="entry name" value="Longin-like_dom_sf"/>
</dbReference>
<dbReference type="GO" id="GO:0006888">
    <property type="term" value="P:endoplasmic reticulum to Golgi vesicle-mediated transport"/>
    <property type="evidence" value="ECO:0007669"/>
    <property type="project" value="InterPro"/>
</dbReference>
<comment type="similarity">
    <text evidence="3">Belongs to the synaptobrevin family.</text>
</comment>
<dbReference type="HOGENOM" id="CLU_351373_0_0_1"/>
<evidence type="ECO:0008006" key="20">
    <source>
        <dbReference type="Google" id="ProtNLM"/>
    </source>
</evidence>
<dbReference type="InterPro" id="IPR042855">
    <property type="entry name" value="V_SNARE_CC"/>
</dbReference>
<dbReference type="CDD" id="cd14824">
    <property type="entry name" value="Longin"/>
    <property type="match status" value="1"/>
</dbReference>
<dbReference type="AlphaFoldDB" id="T1J192"/>
<dbReference type="PROSITE" id="PS50859">
    <property type="entry name" value="LONGIN"/>
    <property type="match status" value="1"/>
</dbReference>
<evidence type="ECO:0000256" key="12">
    <source>
        <dbReference type="ARBA" id="ARBA00024173"/>
    </source>
</evidence>
<feature type="domain" description="V-SNARE coiled-coil homology" evidence="17">
    <location>
        <begin position="134"/>
        <end position="194"/>
    </location>
</feature>
<dbReference type="Gene3D" id="3.30.450.50">
    <property type="entry name" value="Longin domain"/>
    <property type="match status" value="1"/>
</dbReference>
<evidence type="ECO:0000256" key="7">
    <source>
        <dbReference type="ARBA" id="ARBA00022927"/>
    </source>
</evidence>
<comment type="subcellular location">
    <subcellularLocation>
        <location evidence="1">Endoplasmic reticulum membrane</location>
        <topology evidence="1">Single-pass type IV membrane protein</topology>
    </subcellularLocation>
    <subcellularLocation>
        <location evidence="13">Golgi apparatus</location>
        <location evidence="13">cis-Golgi network membrane</location>
    </subcellularLocation>
    <subcellularLocation>
        <location evidence="2">Melanosome</location>
    </subcellularLocation>
</comment>
<evidence type="ECO:0000256" key="1">
    <source>
        <dbReference type="ARBA" id="ARBA00004163"/>
    </source>
</evidence>
<dbReference type="OMA" id="XRIDNAN"/>
<dbReference type="InterPro" id="IPR010908">
    <property type="entry name" value="Longin_dom"/>
</dbReference>
<dbReference type="GO" id="GO:0006890">
    <property type="term" value="P:retrograde vesicle-mediated transport, Golgi to endoplasmic reticulum"/>
    <property type="evidence" value="ECO:0007669"/>
    <property type="project" value="InterPro"/>
</dbReference>
<keyword evidence="19" id="KW-1185">Reference proteome</keyword>
<evidence type="ECO:0000256" key="5">
    <source>
        <dbReference type="ARBA" id="ARBA00022692"/>
    </source>
</evidence>
<comment type="function">
    <text evidence="12">SNARE involved in targeting and fusion of ER-derived transport vesicles with the Golgi complex as well as Golgi-derived retrograde transport vesicles with the ER.</text>
</comment>
<organism evidence="18 19">
    <name type="scientific">Strigamia maritima</name>
    <name type="common">European centipede</name>
    <name type="synonym">Geophilus maritimus</name>
    <dbReference type="NCBI Taxonomy" id="126957"/>
    <lineage>
        <taxon>Eukaryota</taxon>
        <taxon>Metazoa</taxon>
        <taxon>Ecdysozoa</taxon>
        <taxon>Arthropoda</taxon>
        <taxon>Myriapoda</taxon>
        <taxon>Chilopoda</taxon>
        <taxon>Pleurostigmophora</taxon>
        <taxon>Geophilomorpha</taxon>
        <taxon>Linotaeniidae</taxon>
        <taxon>Strigamia</taxon>
    </lineage>
</organism>